<dbReference type="PANTHER" id="PTHR46623">
    <property type="entry name" value="CARBOXYMETHYLENEBUTENOLIDASE-RELATED"/>
    <property type="match status" value="1"/>
</dbReference>
<gene>
    <name evidence="3" type="ORF">STIAU_0796</name>
</gene>
<evidence type="ECO:0000259" key="2">
    <source>
        <dbReference type="Pfam" id="PF01738"/>
    </source>
</evidence>
<accession>Q097V8</accession>
<proteinExistence type="predicted"/>
<dbReference type="InterPro" id="IPR002925">
    <property type="entry name" value="Dienelactn_hydro"/>
</dbReference>
<comment type="caution">
    <text evidence="3">The sequence shown here is derived from an EMBL/GenBank/DDBJ whole genome shotgun (WGS) entry which is preliminary data.</text>
</comment>
<dbReference type="PANTHER" id="PTHR46623:SF6">
    <property type="entry name" value="ALPHA_BETA-HYDROLASES SUPERFAMILY PROTEIN"/>
    <property type="match status" value="1"/>
</dbReference>
<evidence type="ECO:0000313" key="4">
    <source>
        <dbReference type="Proteomes" id="UP000032702"/>
    </source>
</evidence>
<evidence type="ECO:0000313" key="3">
    <source>
        <dbReference type="EMBL" id="EAU68000.1"/>
    </source>
</evidence>
<evidence type="ECO:0000256" key="1">
    <source>
        <dbReference type="SAM" id="MobiDB-lite"/>
    </source>
</evidence>
<feature type="domain" description="Dienelactone hydrolase" evidence="2">
    <location>
        <begin position="34"/>
        <end position="242"/>
    </location>
</feature>
<dbReference type="PATRIC" id="fig|378806.16.peg.7283"/>
<name>Q097V8_STIAD</name>
<dbReference type="SUPFAM" id="SSF53474">
    <property type="entry name" value="alpha/beta-Hydrolases"/>
    <property type="match status" value="1"/>
</dbReference>
<dbReference type="Pfam" id="PF01738">
    <property type="entry name" value="DLH"/>
    <property type="match status" value="1"/>
</dbReference>
<dbReference type="Gene3D" id="3.40.50.1820">
    <property type="entry name" value="alpha/beta hydrolase"/>
    <property type="match status" value="1"/>
</dbReference>
<dbReference type="GO" id="GO:0016787">
    <property type="term" value="F:hydrolase activity"/>
    <property type="evidence" value="ECO:0007669"/>
    <property type="project" value="UniProtKB-KW"/>
</dbReference>
<feature type="compositionally biased region" description="Basic and acidic residues" evidence="1">
    <location>
        <begin position="7"/>
        <end position="25"/>
    </location>
</feature>
<dbReference type="InterPro" id="IPR029058">
    <property type="entry name" value="AB_hydrolase_fold"/>
</dbReference>
<protein>
    <submittedName>
        <fullName evidence="3">Dienelactone hydrolase</fullName>
    </submittedName>
</protein>
<organism evidence="3 4">
    <name type="scientific">Stigmatella aurantiaca (strain DW4/3-1)</name>
    <dbReference type="NCBI Taxonomy" id="378806"/>
    <lineage>
        <taxon>Bacteria</taxon>
        <taxon>Pseudomonadati</taxon>
        <taxon>Myxococcota</taxon>
        <taxon>Myxococcia</taxon>
        <taxon>Myxococcales</taxon>
        <taxon>Cystobacterineae</taxon>
        <taxon>Archangiaceae</taxon>
        <taxon>Stigmatella</taxon>
    </lineage>
</organism>
<feature type="region of interest" description="Disordered" evidence="1">
    <location>
        <begin position="1"/>
        <end position="25"/>
    </location>
</feature>
<dbReference type="EMBL" id="AAMD01000023">
    <property type="protein sequence ID" value="EAU68000.1"/>
    <property type="molecule type" value="Genomic_DNA"/>
</dbReference>
<dbReference type="AlphaFoldDB" id="Q097V8"/>
<reference evidence="3 4" key="1">
    <citation type="submission" date="2006-04" db="EMBL/GenBank/DDBJ databases">
        <authorList>
            <person name="Nierman W.C."/>
        </authorList>
    </citation>
    <scope>NUCLEOTIDE SEQUENCE [LARGE SCALE GENOMIC DNA]</scope>
    <source>
        <strain evidence="3 4">DW4/3-1</strain>
    </source>
</reference>
<keyword evidence="3" id="KW-0378">Hydrolase</keyword>
<dbReference type="Proteomes" id="UP000032702">
    <property type="component" value="Unassembled WGS sequence"/>
</dbReference>
<sequence length="245" mass="26367">MGAMSEQEFRALHRPRSEAAGPHRGEELVVGGARAYLRLPEGAPGPRPAVLVLHDEGGLSEHFLHWADRLAAEGYAALAVDLYGTQESTAPDGTVTVVKMLDVERARKVLQAAHAFLVTDARVRAPRTAVMGWGLGGSWALRLGMAEPALDAVVTYSGLVEADPEALAGLRAPLLVLLGTKDATLPAEEQEAFVQALDDAQGLHRVLRYEAEHAFENPASGQYDAHAAAAAWQAVEFFLERHLKR</sequence>
<dbReference type="OrthoDB" id="9787933at2"/>
<dbReference type="InterPro" id="IPR051049">
    <property type="entry name" value="Dienelactone_hydrolase-like"/>
</dbReference>